<dbReference type="AlphaFoldDB" id="A0A6A7KBA8"/>
<evidence type="ECO:0000256" key="9">
    <source>
        <dbReference type="HAMAP-Rule" id="MF_00082"/>
    </source>
</evidence>
<accession>A0A6A7KBA8</accession>
<keyword evidence="2 9" id="KW-0055">Arginine biosynthesis</keyword>
<protein>
    <recommendedName>
        <fullName evidence="9">Acetylglutamate kinase</fullName>
        <ecNumber evidence="9">2.7.2.8</ecNumber>
    </recommendedName>
    <alternativeName>
        <fullName evidence="9">N-acetyl-L-glutamate 5-phosphotransferase</fullName>
    </alternativeName>
    <alternativeName>
        <fullName evidence="9">NAG kinase</fullName>
        <shortName evidence="9">NAGK</shortName>
    </alternativeName>
</protein>
<dbReference type="CDD" id="cd04250">
    <property type="entry name" value="AAK_NAGK-C"/>
    <property type="match status" value="1"/>
</dbReference>
<comment type="similarity">
    <text evidence="9">Belongs to the acetylglutamate kinase family. ArgB subfamily.</text>
</comment>
<dbReference type="SUPFAM" id="SSF53633">
    <property type="entry name" value="Carbamate kinase-like"/>
    <property type="match status" value="1"/>
</dbReference>
<sequence>MAKHLNKATTLVEALPYIQKFNNKVIVIKYGGSAMIDEKLKLSVIKDISLMKLVGIKPVVVHGGGNKISEMLLKIGKEPKFIQGLRVTDDETVEIAEMVLSGSVNKGIVQLFEQQGMKAVGISGKDGKSIIAKKKLVDGEDIGWVGQIDTINPELIRALIDDDFIPVIAPIACDEDNNTYNINADYVAGAIASELKAEKLIYMTDVEGVMKDVNDRESLISKIKLNEIQNYIESKVIVGGMIPKIECCAESIEKGVSGVHILDGRVEHSLILEVFTNSGIGTMLMP</sequence>
<evidence type="ECO:0000256" key="1">
    <source>
        <dbReference type="ARBA" id="ARBA00004828"/>
    </source>
</evidence>
<evidence type="ECO:0000313" key="12">
    <source>
        <dbReference type="Proteomes" id="UP000440004"/>
    </source>
</evidence>
<keyword evidence="4 9" id="KW-0808">Transferase</keyword>
<dbReference type="GO" id="GO:0005524">
    <property type="term" value="F:ATP binding"/>
    <property type="evidence" value="ECO:0007669"/>
    <property type="project" value="UniProtKB-UniRule"/>
</dbReference>
<evidence type="ECO:0000256" key="6">
    <source>
        <dbReference type="ARBA" id="ARBA00022777"/>
    </source>
</evidence>
<gene>
    <name evidence="9 11" type="primary">argB</name>
    <name evidence="11" type="ORF">GC105_12635</name>
</gene>
<keyword evidence="3 9" id="KW-0028">Amino-acid biosynthesis</keyword>
<reference evidence="11 12" key="1">
    <citation type="submission" date="2019-10" db="EMBL/GenBank/DDBJ databases">
        <title>Alkalibaculum tamaniensis sp.nov., a new alkaliphilic acetogen, isolated on methoxylated aromatics from a mud volcano.</title>
        <authorList>
            <person name="Khomyakova M.A."/>
            <person name="Merkel A.Y."/>
            <person name="Bonch-Osmolovskaya E.A."/>
            <person name="Slobodkin A.I."/>
        </authorList>
    </citation>
    <scope>NUCLEOTIDE SEQUENCE [LARGE SCALE GENOMIC DNA]</scope>
    <source>
        <strain evidence="11 12">M08DMB</strain>
    </source>
</reference>
<dbReference type="UniPathway" id="UPA00068">
    <property type="reaction ID" value="UER00107"/>
</dbReference>
<keyword evidence="12" id="KW-1185">Reference proteome</keyword>
<dbReference type="Pfam" id="PF00696">
    <property type="entry name" value="AA_kinase"/>
    <property type="match status" value="1"/>
</dbReference>
<evidence type="ECO:0000256" key="4">
    <source>
        <dbReference type="ARBA" id="ARBA00022679"/>
    </source>
</evidence>
<dbReference type="EMBL" id="WHNX01000022">
    <property type="protein sequence ID" value="MPW26635.1"/>
    <property type="molecule type" value="Genomic_DNA"/>
</dbReference>
<feature type="binding site" evidence="9">
    <location>
        <position position="181"/>
    </location>
    <ligand>
        <name>substrate</name>
    </ligand>
</feature>
<dbReference type="Gene3D" id="3.40.1160.10">
    <property type="entry name" value="Acetylglutamate kinase-like"/>
    <property type="match status" value="1"/>
</dbReference>
<keyword evidence="6 9" id="KW-0418">Kinase</keyword>
<evidence type="ECO:0000256" key="8">
    <source>
        <dbReference type="ARBA" id="ARBA00048141"/>
    </source>
</evidence>
<dbReference type="InterPro" id="IPR036393">
    <property type="entry name" value="AceGlu_kinase-like_sf"/>
</dbReference>
<dbReference type="PANTHER" id="PTHR23342">
    <property type="entry name" value="N-ACETYLGLUTAMATE SYNTHASE"/>
    <property type="match status" value="1"/>
</dbReference>
<evidence type="ECO:0000256" key="3">
    <source>
        <dbReference type="ARBA" id="ARBA00022605"/>
    </source>
</evidence>
<dbReference type="EC" id="2.7.2.8" evidence="9"/>
<dbReference type="FunFam" id="3.40.1160.10:FF:000004">
    <property type="entry name" value="Acetylglutamate kinase"/>
    <property type="match status" value="1"/>
</dbReference>
<evidence type="ECO:0000313" key="11">
    <source>
        <dbReference type="EMBL" id="MPW26635.1"/>
    </source>
</evidence>
<dbReference type="HAMAP" id="MF_00082">
    <property type="entry name" value="ArgB"/>
    <property type="match status" value="1"/>
</dbReference>
<comment type="function">
    <text evidence="9">Catalyzes the ATP-dependent phosphorylation of N-acetyl-L-glutamate.</text>
</comment>
<dbReference type="InterPro" id="IPR001057">
    <property type="entry name" value="Glu/AcGlu_kinase"/>
</dbReference>
<comment type="pathway">
    <text evidence="1 9">Amino-acid biosynthesis; L-arginine biosynthesis; N(2)-acetyl-L-ornithine from L-glutamate: step 2/4.</text>
</comment>
<comment type="subcellular location">
    <subcellularLocation>
        <location evidence="9">Cytoplasm</location>
    </subcellularLocation>
</comment>
<evidence type="ECO:0000256" key="7">
    <source>
        <dbReference type="ARBA" id="ARBA00022840"/>
    </source>
</evidence>
<feature type="site" description="Transition state stabilizer" evidence="9">
    <location>
        <position position="29"/>
    </location>
</feature>
<feature type="site" description="Transition state stabilizer" evidence="9">
    <location>
        <position position="244"/>
    </location>
</feature>
<feature type="binding site" evidence="9">
    <location>
        <position position="86"/>
    </location>
    <ligand>
        <name>substrate</name>
    </ligand>
</feature>
<comment type="catalytic activity">
    <reaction evidence="8 9">
        <text>N-acetyl-L-glutamate + ATP = N-acetyl-L-glutamyl 5-phosphate + ADP</text>
        <dbReference type="Rhea" id="RHEA:14629"/>
        <dbReference type="ChEBI" id="CHEBI:30616"/>
        <dbReference type="ChEBI" id="CHEBI:44337"/>
        <dbReference type="ChEBI" id="CHEBI:57936"/>
        <dbReference type="ChEBI" id="CHEBI:456216"/>
        <dbReference type="EC" id="2.7.2.8"/>
    </reaction>
</comment>
<keyword evidence="9" id="KW-0963">Cytoplasm</keyword>
<dbReference type="Proteomes" id="UP000440004">
    <property type="component" value="Unassembled WGS sequence"/>
</dbReference>
<name>A0A6A7KBA8_9FIRM</name>
<organism evidence="11 12">
    <name type="scientific">Alkalibaculum sporogenes</name>
    <dbReference type="NCBI Taxonomy" id="2655001"/>
    <lineage>
        <taxon>Bacteria</taxon>
        <taxon>Bacillati</taxon>
        <taxon>Bacillota</taxon>
        <taxon>Clostridia</taxon>
        <taxon>Eubacteriales</taxon>
        <taxon>Eubacteriaceae</taxon>
        <taxon>Alkalibaculum</taxon>
    </lineage>
</organism>
<dbReference type="PIRSF" id="PIRSF000728">
    <property type="entry name" value="NAGK"/>
    <property type="match status" value="1"/>
</dbReference>
<evidence type="ECO:0000256" key="5">
    <source>
        <dbReference type="ARBA" id="ARBA00022741"/>
    </source>
</evidence>
<dbReference type="GO" id="GO:0005737">
    <property type="term" value="C:cytoplasm"/>
    <property type="evidence" value="ECO:0007669"/>
    <property type="project" value="UniProtKB-SubCell"/>
</dbReference>
<dbReference type="PRINTS" id="PR00474">
    <property type="entry name" value="GLU5KINASE"/>
</dbReference>
<keyword evidence="7 9" id="KW-0067">ATP-binding</keyword>
<proteinExistence type="inferred from homology"/>
<dbReference type="RefSeq" id="WP_152805330.1">
    <property type="nucleotide sequence ID" value="NZ_WHNX01000022.1"/>
</dbReference>
<keyword evidence="5 9" id="KW-0547">Nucleotide-binding</keyword>
<dbReference type="InterPro" id="IPR001048">
    <property type="entry name" value="Asp/Glu/Uridylate_kinase"/>
</dbReference>
<comment type="caution">
    <text evidence="11">The sequence shown here is derived from an EMBL/GenBank/DDBJ whole genome shotgun (WGS) entry which is preliminary data.</text>
</comment>
<dbReference type="InterPro" id="IPR004662">
    <property type="entry name" value="AcgluKinase_fam"/>
</dbReference>
<dbReference type="GO" id="GO:0042450">
    <property type="term" value="P:L-arginine biosynthetic process via ornithine"/>
    <property type="evidence" value="ECO:0007669"/>
    <property type="project" value="UniProtKB-UniRule"/>
</dbReference>
<feature type="binding site" evidence="9">
    <location>
        <begin position="64"/>
        <end position="65"/>
    </location>
    <ligand>
        <name>substrate</name>
    </ligand>
</feature>
<feature type="domain" description="Aspartate/glutamate/uridylate kinase" evidence="10">
    <location>
        <begin position="24"/>
        <end position="263"/>
    </location>
</feature>
<dbReference type="PANTHER" id="PTHR23342:SF0">
    <property type="entry name" value="N-ACETYLGLUTAMATE SYNTHASE, MITOCHONDRIAL"/>
    <property type="match status" value="1"/>
</dbReference>
<dbReference type="NCBIfam" id="TIGR00761">
    <property type="entry name" value="argB"/>
    <property type="match status" value="1"/>
</dbReference>
<dbReference type="InterPro" id="IPR037528">
    <property type="entry name" value="ArgB"/>
</dbReference>
<evidence type="ECO:0000259" key="10">
    <source>
        <dbReference type="Pfam" id="PF00696"/>
    </source>
</evidence>
<evidence type="ECO:0000256" key="2">
    <source>
        <dbReference type="ARBA" id="ARBA00022571"/>
    </source>
</evidence>
<dbReference type="GO" id="GO:0003991">
    <property type="term" value="F:acetylglutamate kinase activity"/>
    <property type="evidence" value="ECO:0007669"/>
    <property type="project" value="UniProtKB-UniRule"/>
</dbReference>
<dbReference type="InterPro" id="IPR041727">
    <property type="entry name" value="NAGK-C"/>
</dbReference>